<dbReference type="SUPFAM" id="SSF46565">
    <property type="entry name" value="Chaperone J-domain"/>
    <property type="match status" value="1"/>
</dbReference>
<dbReference type="Pfam" id="PF00226">
    <property type="entry name" value="DnaJ"/>
    <property type="match status" value="1"/>
</dbReference>
<accession>A0A8A3PRD3</accession>
<keyword evidence="4" id="KW-0143">Chaperone</keyword>
<evidence type="ECO:0000313" key="8">
    <source>
        <dbReference type="EMBL" id="QSZ37401.1"/>
    </source>
</evidence>
<dbReference type="InterPro" id="IPR052094">
    <property type="entry name" value="Pre-mRNA-splicing_ERAD"/>
</dbReference>
<feature type="compositionally biased region" description="Basic and acidic residues" evidence="6">
    <location>
        <begin position="126"/>
        <end position="136"/>
    </location>
</feature>
<keyword evidence="9" id="KW-1185">Reference proteome</keyword>
<evidence type="ECO:0000256" key="6">
    <source>
        <dbReference type="SAM" id="MobiDB-lite"/>
    </source>
</evidence>
<dbReference type="GO" id="GO:0005737">
    <property type="term" value="C:cytoplasm"/>
    <property type="evidence" value="ECO:0007669"/>
    <property type="project" value="UniProtKB-SubCell"/>
</dbReference>
<reference evidence="8" key="1">
    <citation type="submission" date="2020-10" db="EMBL/GenBank/DDBJ databases">
        <title>Genome Sequence of Monilinia vaccinii-corymbosi Sheds Light on Mummy Berry Disease Infection of Blueberry and Mating Type.</title>
        <authorList>
            <person name="Yow A.G."/>
            <person name="Zhang Y."/>
            <person name="Bansal K."/>
            <person name="Eacker S.M."/>
            <person name="Sullivan S."/>
            <person name="Liachko I."/>
            <person name="Cubeta M.A."/>
            <person name="Rollins J.A."/>
            <person name="Ashrafi H."/>
        </authorList>
    </citation>
    <scope>NUCLEOTIDE SEQUENCE</scope>
    <source>
        <strain evidence="8">RL-1</strain>
    </source>
</reference>
<feature type="compositionally biased region" description="Low complexity" evidence="6">
    <location>
        <begin position="161"/>
        <end position="183"/>
    </location>
</feature>
<feature type="domain" description="J" evidence="7">
    <location>
        <begin position="15"/>
        <end position="80"/>
    </location>
</feature>
<dbReference type="OrthoDB" id="376357at2759"/>
<evidence type="ECO:0000256" key="3">
    <source>
        <dbReference type="ARBA" id="ARBA00022490"/>
    </source>
</evidence>
<protein>
    <recommendedName>
        <fullName evidence="7">J domain-containing protein</fullName>
    </recommendedName>
</protein>
<keyword evidence="3" id="KW-0963">Cytoplasm</keyword>
<dbReference type="Gene3D" id="1.10.287.110">
    <property type="entry name" value="DnaJ domain"/>
    <property type="match status" value="1"/>
</dbReference>
<sequence>MPSDDLTRWITSEVDFYSLLGITPESFTAEELRRAYRKTALRYHPDKLGDAFDPDKYEQFQAANDVLADPELKQKYDNYRNARVQKQRAAALFEGKRRAMKEDLEARERGGSGLGKRSREDEEMDVEIRRLAEEGRKRKAKRQSMMAENLSSPTFAPPPQAQSQSRPQSSTSTTFNPPSSNQNQRKEGDEEAQEDEVARLERLIAEAAAAKAKRKADKKARKSGIYNPPESPAPNAPPSSTSSTKENRKGNETPIKRPDIFNGMKADSKSAATSTTSSPRFSFSPNAGKKVGGVSDFAATMERLKEAERKRLEGEIKEREAREV</sequence>
<feature type="compositionally biased region" description="Basic and acidic residues" evidence="6">
    <location>
        <begin position="245"/>
        <end position="259"/>
    </location>
</feature>
<dbReference type="SMART" id="SM00271">
    <property type="entry name" value="DnaJ"/>
    <property type="match status" value="1"/>
</dbReference>
<comment type="subcellular location">
    <subcellularLocation>
        <location evidence="2">Cytoplasm</location>
    </subcellularLocation>
    <subcellularLocation>
        <location evidence="1">Nucleus</location>
    </subcellularLocation>
</comment>
<feature type="compositionally biased region" description="Basic residues" evidence="6">
    <location>
        <begin position="211"/>
        <end position="222"/>
    </location>
</feature>
<evidence type="ECO:0000313" key="9">
    <source>
        <dbReference type="Proteomes" id="UP000672032"/>
    </source>
</evidence>
<evidence type="ECO:0000256" key="4">
    <source>
        <dbReference type="ARBA" id="ARBA00023186"/>
    </source>
</evidence>
<evidence type="ECO:0000256" key="1">
    <source>
        <dbReference type="ARBA" id="ARBA00004123"/>
    </source>
</evidence>
<name>A0A8A3PRD3_9HELO</name>
<evidence type="ECO:0000256" key="5">
    <source>
        <dbReference type="ARBA" id="ARBA00023242"/>
    </source>
</evidence>
<dbReference type="InterPro" id="IPR001623">
    <property type="entry name" value="DnaJ_domain"/>
</dbReference>
<feature type="region of interest" description="Disordered" evidence="6">
    <location>
        <begin position="103"/>
        <end position="292"/>
    </location>
</feature>
<dbReference type="InterPro" id="IPR036869">
    <property type="entry name" value="J_dom_sf"/>
</dbReference>
<dbReference type="Proteomes" id="UP000672032">
    <property type="component" value="Chromosome 8"/>
</dbReference>
<keyword evidence="5" id="KW-0539">Nucleus</keyword>
<gene>
    <name evidence="8" type="ORF">DSL72_009499</name>
</gene>
<dbReference type="GO" id="GO:0005681">
    <property type="term" value="C:spliceosomal complex"/>
    <property type="evidence" value="ECO:0007669"/>
    <property type="project" value="TreeGrafter"/>
</dbReference>
<dbReference type="CDD" id="cd06257">
    <property type="entry name" value="DnaJ"/>
    <property type="match status" value="1"/>
</dbReference>
<dbReference type="GO" id="GO:0000390">
    <property type="term" value="P:spliceosomal complex disassembly"/>
    <property type="evidence" value="ECO:0007669"/>
    <property type="project" value="TreeGrafter"/>
</dbReference>
<evidence type="ECO:0000256" key="2">
    <source>
        <dbReference type="ARBA" id="ARBA00004496"/>
    </source>
</evidence>
<organism evidence="8 9">
    <name type="scientific">Monilinia vaccinii-corymbosi</name>
    <dbReference type="NCBI Taxonomy" id="61207"/>
    <lineage>
        <taxon>Eukaryota</taxon>
        <taxon>Fungi</taxon>
        <taxon>Dikarya</taxon>
        <taxon>Ascomycota</taxon>
        <taxon>Pezizomycotina</taxon>
        <taxon>Leotiomycetes</taxon>
        <taxon>Helotiales</taxon>
        <taxon>Sclerotiniaceae</taxon>
        <taxon>Monilinia</taxon>
    </lineage>
</organism>
<dbReference type="PROSITE" id="PS50076">
    <property type="entry name" value="DNAJ_2"/>
    <property type="match status" value="1"/>
</dbReference>
<dbReference type="AlphaFoldDB" id="A0A8A3PRD3"/>
<dbReference type="PANTHER" id="PTHR44313">
    <property type="entry name" value="DNAJ HOMOLOG SUBFAMILY C MEMBER 17"/>
    <property type="match status" value="1"/>
</dbReference>
<proteinExistence type="predicted"/>
<evidence type="ECO:0000259" key="7">
    <source>
        <dbReference type="PROSITE" id="PS50076"/>
    </source>
</evidence>
<dbReference type="PRINTS" id="PR00625">
    <property type="entry name" value="JDOMAIN"/>
</dbReference>
<dbReference type="PANTHER" id="PTHR44313:SF1">
    <property type="entry name" value="DNAJ HOMOLOG SUBFAMILY C MEMBER 17"/>
    <property type="match status" value="1"/>
</dbReference>
<feature type="compositionally biased region" description="Low complexity" evidence="6">
    <location>
        <begin position="269"/>
        <end position="285"/>
    </location>
</feature>
<dbReference type="EMBL" id="CP063412">
    <property type="protein sequence ID" value="QSZ37401.1"/>
    <property type="molecule type" value="Genomic_DNA"/>
</dbReference>